<feature type="region of interest" description="Disordered" evidence="1">
    <location>
        <begin position="47"/>
        <end position="72"/>
    </location>
</feature>
<evidence type="ECO:0008006" key="6">
    <source>
        <dbReference type="Google" id="ProtNLM"/>
    </source>
</evidence>
<name>A0A1E5GC35_9ENTE</name>
<evidence type="ECO:0000313" key="4">
    <source>
        <dbReference type="EMBL" id="OEG10274.1"/>
    </source>
</evidence>
<accession>A0A1E5GC35</accession>
<dbReference type="NCBIfam" id="TIGR01167">
    <property type="entry name" value="LPXTG_anchor"/>
    <property type="match status" value="1"/>
</dbReference>
<feature type="compositionally biased region" description="Basic and acidic residues" evidence="1">
    <location>
        <begin position="57"/>
        <end position="67"/>
    </location>
</feature>
<evidence type="ECO:0000313" key="5">
    <source>
        <dbReference type="Proteomes" id="UP000094068"/>
    </source>
</evidence>
<evidence type="ECO:0000256" key="3">
    <source>
        <dbReference type="SAM" id="SignalP"/>
    </source>
</evidence>
<keyword evidence="2" id="KW-1133">Transmembrane helix</keyword>
<dbReference type="OrthoDB" id="2194848at2"/>
<keyword evidence="5" id="KW-1185">Reference proteome</keyword>
<dbReference type="Proteomes" id="UP000094068">
    <property type="component" value="Unassembled WGS sequence"/>
</dbReference>
<dbReference type="STRING" id="903984.BCR21_13055"/>
<sequence length="109" mass="11971">MRLYTKIIVICSLLLVCIGATFVTVDASENIGGQVRTNGTISFYEEEKTNPPVNSESSEKNGSDAIKKPVGNLPSTGEIIGKFLFVGVGLLLLLLLFLLRQWTKEEPER</sequence>
<organism evidence="4 5">
    <name type="scientific">Enterococcus ureasiticus</name>
    <dbReference type="NCBI Taxonomy" id="903984"/>
    <lineage>
        <taxon>Bacteria</taxon>
        <taxon>Bacillati</taxon>
        <taxon>Bacillota</taxon>
        <taxon>Bacilli</taxon>
        <taxon>Lactobacillales</taxon>
        <taxon>Enterococcaceae</taxon>
        <taxon>Enterococcus</taxon>
    </lineage>
</organism>
<keyword evidence="3" id="KW-0732">Signal</keyword>
<keyword evidence="2" id="KW-0472">Membrane</keyword>
<evidence type="ECO:0000256" key="2">
    <source>
        <dbReference type="SAM" id="Phobius"/>
    </source>
</evidence>
<reference evidence="5" key="1">
    <citation type="submission" date="2016-09" db="EMBL/GenBank/DDBJ databases">
        <authorList>
            <person name="Gulvik C.A."/>
        </authorList>
    </citation>
    <scope>NUCLEOTIDE SEQUENCE [LARGE SCALE GENOMIC DNA]</scope>
    <source>
        <strain evidence="5">DSM 23328</strain>
    </source>
</reference>
<evidence type="ECO:0000256" key="1">
    <source>
        <dbReference type="SAM" id="MobiDB-lite"/>
    </source>
</evidence>
<dbReference type="RefSeq" id="WP_069646966.1">
    <property type="nucleotide sequence ID" value="NZ_MIJZ01000015.1"/>
</dbReference>
<feature type="transmembrane region" description="Helical" evidence="2">
    <location>
        <begin position="79"/>
        <end position="99"/>
    </location>
</feature>
<feature type="signal peptide" evidence="3">
    <location>
        <begin position="1"/>
        <end position="27"/>
    </location>
</feature>
<keyword evidence="2" id="KW-0812">Transmembrane</keyword>
<proteinExistence type="predicted"/>
<feature type="chain" id="PRO_5009177364" description="Gram-positive cocci surface proteins LPxTG domain-containing protein" evidence="3">
    <location>
        <begin position="28"/>
        <end position="109"/>
    </location>
</feature>
<dbReference type="EMBL" id="MIJZ01000015">
    <property type="protein sequence ID" value="OEG10274.1"/>
    <property type="molecule type" value="Genomic_DNA"/>
</dbReference>
<comment type="caution">
    <text evidence="4">The sequence shown here is derived from an EMBL/GenBank/DDBJ whole genome shotgun (WGS) entry which is preliminary data.</text>
</comment>
<protein>
    <recommendedName>
        <fullName evidence="6">Gram-positive cocci surface proteins LPxTG domain-containing protein</fullName>
    </recommendedName>
</protein>
<dbReference type="AlphaFoldDB" id="A0A1E5GC35"/>
<gene>
    <name evidence="4" type="ORF">BCR21_13055</name>
</gene>